<comment type="similarity">
    <text evidence="1 6">Belongs to the copper transporter (Ctr) (TC 1.A.56) family. SLC31A subfamily.</text>
</comment>
<protein>
    <recommendedName>
        <fullName evidence="6">Copper transport protein</fullName>
    </recommendedName>
</protein>
<dbReference type="Gramene" id="Vitis03g01254.t01">
    <property type="protein sequence ID" value="Vitis03g01254.t01.CDS"/>
    <property type="gene ID" value="Vitis03g01254"/>
</dbReference>
<accession>A0A438GJY3</accession>
<evidence type="ECO:0000256" key="3">
    <source>
        <dbReference type="ARBA" id="ARBA00022796"/>
    </source>
</evidence>
<organism evidence="7 8">
    <name type="scientific">Vitis vinifera</name>
    <name type="common">Grape</name>
    <dbReference type="NCBI Taxonomy" id="29760"/>
    <lineage>
        <taxon>Eukaryota</taxon>
        <taxon>Viridiplantae</taxon>
        <taxon>Streptophyta</taxon>
        <taxon>Embryophyta</taxon>
        <taxon>Tracheophyta</taxon>
        <taxon>Spermatophyta</taxon>
        <taxon>Magnoliopsida</taxon>
        <taxon>eudicotyledons</taxon>
        <taxon>Gunneridae</taxon>
        <taxon>Pentapetalae</taxon>
        <taxon>rosids</taxon>
        <taxon>Vitales</taxon>
        <taxon>Vitaceae</taxon>
        <taxon>Viteae</taxon>
        <taxon>Vitis</taxon>
    </lineage>
</organism>
<keyword evidence="6" id="KW-0813">Transport</keyword>
<gene>
    <name evidence="7" type="ORF">CK203_060481</name>
</gene>
<dbReference type="EMBL" id="QGNW01000414">
    <property type="protein sequence ID" value="RVW72474.1"/>
    <property type="molecule type" value="Genomic_DNA"/>
</dbReference>
<name>A0A438GJY3_VITVI</name>
<evidence type="ECO:0000313" key="7">
    <source>
        <dbReference type="EMBL" id="RVW72474.1"/>
    </source>
</evidence>
<keyword evidence="4 6" id="KW-1133">Transmembrane helix</keyword>
<keyword evidence="6" id="KW-0406">Ion transport</keyword>
<dbReference type="Proteomes" id="UP000288805">
    <property type="component" value="Unassembled WGS sequence"/>
</dbReference>
<keyword evidence="3 6" id="KW-0187">Copper transport</keyword>
<evidence type="ECO:0000256" key="5">
    <source>
        <dbReference type="ARBA" id="ARBA00023136"/>
    </source>
</evidence>
<dbReference type="GO" id="GO:0016020">
    <property type="term" value="C:membrane"/>
    <property type="evidence" value="ECO:0007669"/>
    <property type="project" value="UniProtKB-SubCell"/>
</dbReference>
<keyword evidence="5 6" id="KW-0472">Membrane</keyword>
<dbReference type="OMA" id="HMAFFWS"/>
<keyword evidence="2 6" id="KW-0812">Transmembrane</keyword>
<evidence type="ECO:0000256" key="4">
    <source>
        <dbReference type="ARBA" id="ARBA00022989"/>
    </source>
</evidence>
<dbReference type="GO" id="GO:0005375">
    <property type="term" value="F:copper ion transmembrane transporter activity"/>
    <property type="evidence" value="ECO:0007669"/>
    <property type="project" value="UniProtKB-UniRule"/>
</dbReference>
<comment type="subcellular location">
    <subcellularLocation>
        <location evidence="6">Membrane</location>
        <topology evidence="6">Multi-pass membrane protein</topology>
    </subcellularLocation>
</comment>
<comment type="caution">
    <text evidence="7">The sequence shown here is derived from an EMBL/GenBank/DDBJ whole genome shotgun (WGS) entry which is preliminary data.</text>
</comment>
<dbReference type="PANTHER" id="PTHR12483:SF42">
    <property type="entry name" value="COPPER TRANSPORTER 4"/>
    <property type="match status" value="1"/>
</dbReference>
<dbReference type="OrthoDB" id="73901at2759"/>
<reference evidence="7 8" key="1">
    <citation type="journal article" date="2018" name="PLoS Genet.">
        <title>Population sequencing reveals clonal diversity and ancestral inbreeding in the grapevine cultivar Chardonnay.</title>
        <authorList>
            <person name="Roach M.J."/>
            <person name="Johnson D.L."/>
            <person name="Bohlmann J."/>
            <person name="van Vuuren H.J."/>
            <person name="Jones S.J."/>
            <person name="Pretorius I.S."/>
            <person name="Schmidt S.A."/>
            <person name="Borneman A.R."/>
        </authorList>
    </citation>
    <scope>NUCLEOTIDE SEQUENCE [LARGE SCALE GENOMIC DNA]</scope>
    <source>
        <strain evidence="8">cv. Chardonnay</strain>
        <tissue evidence="7">Leaf</tissue>
    </source>
</reference>
<proteinExistence type="inferred from homology"/>
<feature type="transmembrane region" description="Helical" evidence="6">
    <location>
        <begin position="53"/>
        <end position="72"/>
    </location>
</feature>
<dbReference type="AlphaFoldDB" id="A0A438GJY3"/>
<dbReference type="InterPro" id="IPR007274">
    <property type="entry name" value="Cop_transporter"/>
</dbReference>
<evidence type="ECO:0000256" key="6">
    <source>
        <dbReference type="RuleBase" id="RU367022"/>
    </source>
</evidence>
<evidence type="ECO:0000256" key="2">
    <source>
        <dbReference type="ARBA" id="ARBA00022692"/>
    </source>
</evidence>
<sequence>MGNVYLGTSASAPPPLLFSSLLSSRNGMAHSGFWFGRDVEILFSGWPVNYGHFHLFLALLLVFMLSALAQMYSMTPMTTPKMVPKSIIQHAALHGFRTLITYLVLLCVITFNVGVIITVLLGHVAGYLALTLYIKYYYPAPVASTPVDDVKA</sequence>
<feature type="transmembrane region" description="Helical" evidence="6">
    <location>
        <begin position="99"/>
        <end position="130"/>
    </location>
</feature>
<dbReference type="PANTHER" id="PTHR12483">
    <property type="entry name" value="SOLUTE CARRIER FAMILY 31 COPPER TRANSPORTERS"/>
    <property type="match status" value="1"/>
</dbReference>
<dbReference type="Pfam" id="PF04145">
    <property type="entry name" value="Ctr"/>
    <property type="match status" value="1"/>
</dbReference>
<evidence type="ECO:0000313" key="8">
    <source>
        <dbReference type="Proteomes" id="UP000288805"/>
    </source>
</evidence>
<evidence type="ECO:0000256" key="1">
    <source>
        <dbReference type="ARBA" id="ARBA00006921"/>
    </source>
</evidence>
<keyword evidence="6" id="KW-0186">Copper</keyword>